<name>A0A498LCY7_LABRO</name>
<organism evidence="1 2">
    <name type="scientific">Labeo rohita</name>
    <name type="common">Indian major carp</name>
    <name type="synonym">Cyprinus rohita</name>
    <dbReference type="NCBI Taxonomy" id="84645"/>
    <lineage>
        <taxon>Eukaryota</taxon>
        <taxon>Metazoa</taxon>
        <taxon>Chordata</taxon>
        <taxon>Craniata</taxon>
        <taxon>Vertebrata</taxon>
        <taxon>Euteleostomi</taxon>
        <taxon>Actinopterygii</taxon>
        <taxon>Neopterygii</taxon>
        <taxon>Teleostei</taxon>
        <taxon>Ostariophysi</taxon>
        <taxon>Cypriniformes</taxon>
        <taxon>Cyprinidae</taxon>
        <taxon>Labeoninae</taxon>
        <taxon>Labeonini</taxon>
        <taxon>Labeo</taxon>
    </lineage>
</organism>
<keyword evidence="2" id="KW-1185">Reference proteome</keyword>
<gene>
    <name evidence="1" type="ORF">ROHU_033077</name>
</gene>
<reference evidence="1 2" key="1">
    <citation type="submission" date="2018-03" db="EMBL/GenBank/DDBJ databases">
        <title>Draft genome sequence of Rohu Carp (Labeo rohita).</title>
        <authorList>
            <person name="Das P."/>
            <person name="Kushwaha B."/>
            <person name="Joshi C.G."/>
            <person name="Kumar D."/>
            <person name="Nagpure N.S."/>
            <person name="Sahoo L."/>
            <person name="Das S.P."/>
            <person name="Bit A."/>
            <person name="Patnaik S."/>
            <person name="Meher P.K."/>
            <person name="Jayasankar P."/>
            <person name="Koringa P.G."/>
            <person name="Patel N.V."/>
            <person name="Hinsu A.T."/>
            <person name="Kumar R."/>
            <person name="Pandey M."/>
            <person name="Agarwal S."/>
            <person name="Srivastava S."/>
            <person name="Singh M."/>
            <person name="Iquebal M.A."/>
            <person name="Jaiswal S."/>
            <person name="Angadi U.B."/>
            <person name="Kumar N."/>
            <person name="Raza M."/>
            <person name="Shah T.M."/>
            <person name="Rai A."/>
            <person name="Jena J.K."/>
        </authorList>
    </citation>
    <scope>NUCLEOTIDE SEQUENCE [LARGE SCALE GENOMIC DNA]</scope>
    <source>
        <strain evidence="1">DASCIFA01</strain>
        <tissue evidence="1">Testis</tissue>
    </source>
</reference>
<sequence>MNNLGLKVDRTSMGWTMILKDDSGVTGWTWRVGNYLLLSMSLIGMQVRSDLEFPKDRHYTWKTDVFSVPPKSHTANVLISSSQILYA</sequence>
<accession>A0A498LCY7</accession>
<proteinExistence type="predicted"/>
<comment type="caution">
    <text evidence="1">The sequence shown here is derived from an EMBL/GenBank/DDBJ whole genome shotgun (WGS) entry which is preliminary data.</text>
</comment>
<dbReference type="EMBL" id="QBIY01013380">
    <property type="protein sequence ID" value="RXN06108.1"/>
    <property type="molecule type" value="Genomic_DNA"/>
</dbReference>
<dbReference type="Proteomes" id="UP000290572">
    <property type="component" value="Unassembled WGS sequence"/>
</dbReference>
<evidence type="ECO:0000313" key="1">
    <source>
        <dbReference type="EMBL" id="RXN06108.1"/>
    </source>
</evidence>
<evidence type="ECO:0000313" key="2">
    <source>
        <dbReference type="Proteomes" id="UP000290572"/>
    </source>
</evidence>
<protein>
    <submittedName>
        <fullName evidence="1">Thrombospondin type-1 domain-containing 7B isoform X1</fullName>
    </submittedName>
</protein>
<dbReference type="AlphaFoldDB" id="A0A498LCY7"/>